<dbReference type="InterPro" id="IPR000160">
    <property type="entry name" value="GGDEF_dom"/>
</dbReference>
<sequence length="209" mass="21639">MASAFIRTNQSADRGAGGVTGLLALAWLLPPITLLLVLMLLSIIFAQRRRIRQLLADSRHDPLTGLPNRRGLAPGWHALEGPRALILIDLVGFKAVNDSHGHLVGDKLLKQVAERLAAAVPAPGLLARWGGDEFAAAIPADSAAAVRAAIAEASARPYVLITGVHPVLATIGARTGLGTGKDDLDEAIAAAANSLHEAKAGEEDSAAEG</sequence>
<feature type="transmembrane region" description="Helical" evidence="1">
    <location>
        <begin position="24"/>
        <end position="46"/>
    </location>
</feature>
<dbReference type="AlphaFoldDB" id="A0A501XDD5"/>
<reference evidence="3 4" key="1">
    <citation type="submission" date="2019-06" db="EMBL/GenBank/DDBJ databases">
        <authorList>
            <person name="Lee I."/>
            <person name="Jang G.I."/>
            <person name="Hwang C.Y."/>
        </authorList>
    </citation>
    <scope>NUCLEOTIDE SEQUENCE [LARGE SCALE GENOMIC DNA]</scope>
    <source>
        <strain evidence="3 4">PAMC 28131</strain>
    </source>
</reference>
<gene>
    <name evidence="3" type="ORF">FJQ54_16375</name>
</gene>
<dbReference type="InterPro" id="IPR043128">
    <property type="entry name" value="Rev_trsase/Diguanyl_cyclase"/>
</dbReference>
<keyword evidence="1" id="KW-0472">Membrane</keyword>
<dbReference type="SMART" id="SM00267">
    <property type="entry name" value="GGDEF"/>
    <property type="match status" value="1"/>
</dbReference>
<dbReference type="PANTHER" id="PTHR44757:SF2">
    <property type="entry name" value="BIOFILM ARCHITECTURE MAINTENANCE PROTEIN MBAA"/>
    <property type="match status" value="1"/>
</dbReference>
<evidence type="ECO:0000313" key="3">
    <source>
        <dbReference type="EMBL" id="TPE58628.1"/>
    </source>
</evidence>
<keyword evidence="1" id="KW-1133">Transmembrane helix</keyword>
<dbReference type="InterPro" id="IPR052155">
    <property type="entry name" value="Biofilm_reg_signaling"/>
</dbReference>
<keyword evidence="4" id="KW-1185">Reference proteome</keyword>
<dbReference type="OrthoDB" id="9812260at2"/>
<comment type="caution">
    <text evidence="3">The sequence shown here is derived from an EMBL/GenBank/DDBJ whole genome shotgun (WGS) entry which is preliminary data.</text>
</comment>
<dbReference type="PROSITE" id="PS50887">
    <property type="entry name" value="GGDEF"/>
    <property type="match status" value="1"/>
</dbReference>
<dbReference type="NCBIfam" id="TIGR00254">
    <property type="entry name" value="GGDEF"/>
    <property type="match status" value="1"/>
</dbReference>
<dbReference type="CDD" id="cd01949">
    <property type="entry name" value="GGDEF"/>
    <property type="match status" value="1"/>
</dbReference>
<protein>
    <submittedName>
        <fullName evidence="3">GGDEF domain-containing protein</fullName>
    </submittedName>
</protein>
<evidence type="ECO:0000313" key="4">
    <source>
        <dbReference type="Proteomes" id="UP000319897"/>
    </source>
</evidence>
<dbReference type="PANTHER" id="PTHR44757">
    <property type="entry name" value="DIGUANYLATE CYCLASE DGCP"/>
    <property type="match status" value="1"/>
</dbReference>
<dbReference type="SUPFAM" id="SSF55073">
    <property type="entry name" value="Nucleotide cyclase"/>
    <property type="match status" value="1"/>
</dbReference>
<dbReference type="Pfam" id="PF00990">
    <property type="entry name" value="GGDEF"/>
    <property type="match status" value="1"/>
</dbReference>
<feature type="domain" description="GGDEF" evidence="2">
    <location>
        <begin position="81"/>
        <end position="209"/>
    </location>
</feature>
<dbReference type="EMBL" id="VFSU01000034">
    <property type="protein sequence ID" value="TPE58628.1"/>
    <property type="molecule type" value="Genomic_DNA"/>
</dbReference>
<evidence type="ECO:0000259" key="2">
    <source>
        <dbReference type="PROSITE" id="PS50887"/>
    </source>
</evidence>
<dbReference type="Proteomes" id="UP000319897">
    <property type="component" value="Unassembled WGS sequence"/>
</dbReference>
<dbReference type="InterPro" id="IPR029787">
    <property type="entry name" value="Nucleotide_cyclase"/>
</dbReference>
<dbReference type="Gene3D" id="3.30.70.270">
    <property type="match status" value="1"/>
</dbReference>
<organism evidence="3 4">
    <name type="scientific">Sandaracinobacter neustonicus</name>
    <dbReference type="NCBI Taxonomy" id="1715348"/>
    <lineage>
        <taxon>Bacteria</taxon>
        <taxon>Pseudomonadati</taxon>
        <taxon>Pseudomonadota</taxon>
        <taxon>Alphaproteobacteria</taxon>
        <taxon>Sphingomonadales</taxon>
        <taxon>Sphingosinicellaceae</taxon>
        <taxon>Sandaracinobacter</taxon>
    </lineage>
</organism>
<accession>A0A501XDD5</accession>
<name>A0A501XDD5_9SPHN</name>
<keyword evidence="1" id="KW-0812">Transmembrane</keyword>
<proteinExistence type="predicted"/>
<evidence type="ECO:0000256" key="1">
    <source>
        <dbReference type="SAM" id="Phobius"/>
    </source>
</evidence>